<dbReference type="Pfam" id="PF01256">
    <property type="entry name" value="Carb_kinase"/>
    <property type="match status" value="1"/>
</dbReference>
<comment type="cofactor">
    <cofactor evidence="17">
        <name>Mg(2+)</name>
        <dbReference type="ChEBI" id="CHEBI:18420"/>
    </cofactor>
</comment>
<comment type="function">
    <text evidence="14 19">Bifunctional enzyme that catalyzes the epimerization of the S- and R-forms of NAD(P)HX and the dehydration of the S-form of NAD(P)HX at the expense of ADP, which is converted to AMP. This allows the repair of both epimers of NAD(P)HX, a damaged form of NAD(P)H that is a result of enzymatic or heat-dependent hydration.</text>
</comment>
<evidence type="ECO:0000259" key="21">
    <source>
        <dbReference type="PROSITE" id="PS51385"/>
    </source>
</evidence>
<evidence type="ECO:0000256" key="8">
    <source>
        <dbReference type="ARBA" id="ARBA00022857"/>
    </source>
</evidence>
<feature type="binding site" evidence="18">
    <location>
        <position position="131"/>
    </location>
    <ligand>
        <name>K(+)</name>
        <dbReference type="ChEBI" id="CHEBI:29103"/>
    </ligand>
</feature>
<evidence type="ECO:0000256" key="15">
    <source>
        <dbReference type="ARBA" id="ARBA00048238"/>
    </source>
</evidence>
<evidence type="ECO:0000256" key="6">
    <source>
        <dbReference type="ARBA" id="ARBA00022741"/>
    </source>
</evidence>
<feature type="domain" description="YjeF C-terminal" evidence="20">
    <location>
        <begin position="229"/>
        <end position="509"/>
    </location>
</feature>
<evidence type="ECO:0000256" key="12">
    <source>
        <dbReference type="ARBA" id="ARBA00023239"/>
    </source>
</evidence>
<evidence type="ECO:0000256" key="9">
    <source>
        <dbReference type="ARBA" id="ARBA00022958"/>
    </source>
</evidence>
<dbReference type="Gene3D" id="3.40.1190.20">
    <property type="match status" value="1"/>
</dbReference>
<dbReference type="SUPFAM" id="SSF64153">
    <property type="entry name" value="YjeF N-terminal domain-like"/>
    <property type="match status" value="1"/>
</dbReference>
<dbReference type="eggNOG" id="COG0063">
    <property type="taxonomic scope" value="Bacteria"/>
</dbReference>
<dbReference type="RefSeq" id="WP_049685684.1">
    <property type="nucleotide sequence ID" value="NZ_CP009170.1"/>
</dbReference>
<proteinExistence type="inferred from homology"/>
<feature type="binding site" evidence="18">
    <location>
        <begin position="59"/>
        <end position="63"/>
    </location>
    <ligand>
        <name>(6S)-NADPHX</name>
        <dbReference type="ChEBI" id="CHEBI:64076"/>
    </ligand>
</feature>
<comment type="similarity">
    <text evidence="18">Belongs to the NnrE/AIBP family.</text>
</comment>
<feature type="binding site" evidence="17">
    <location>
        <position position="334"/>
    </location>
    <ligand>
        <name>(6S)-NADPHX</name>
        <dbReference type="ChEBI" id="CHEBI:64076"/>
    </ligand>
</feature>
<keyword evidence="9 18" id="KW-0630">Potassium</keyword>
<dbReference type="HOGENOM" id="CLU_024853_4_1_9"/>
<feature type="domain" description="YjeF N-terminal" evidence="21">
    <location>
        <begin position="9"/>
        <end position="221"/>
    </location>
</feature>
<keyword evidence="8 17" id="KW-0521">NADP</keyword>
<dbReference type="FunFam" id="3.40.50.10260:FF:000003">
    <property type="entry name" value="Multifunctional fusion protein"/>
    <property type="match status" value="1"/>
</dbReference>
<evidence type="ECO:0000313" key="23">
    <source>
        <dbReference type="Proteomes" id="UP000029669"/>
    </source>
</evidence>
<keyword evidence="11 18" id="KW-0413">Isomerase</keyword>
<comment type="similarity">
    <text evidence="17">Belongs to the NnrD/CARKD family.</text>
</comment>
<dbReference type="NCBIfam" id="TIGR00197">
    <property type="entry name" value="yjeF_nterm"/>
    <property type="match status" value="1"/>
</dbReference>
<comment type="similarity">
    <text evidence="4 19">In the C-terminal section; belongs to the NnrD/CARKD family.</text>
</comment>
<feature type="binding site" evidence="18">
    <location>
        <position position="167"/>
    </location>
    <ligand>
        <name>K(+)</name>
        <dbReference type="ChEBI" id="CHEBI:29103"/>
    </ligand>
</feature>
<dbReference type="PROSITE" id="PS51383">
    <property type="entry name" value="YJEF_C_3"/>
    <property type="match status" value="1"/>
</dbReference>
<dbReference type="PANTHER" id="PTHR12592">
    <property type="entry name" value="ATP-DEPENDENT (S)-NAD(P)H-HYDRATE DEHYDRATASE FAMILY MEMBER"/>
    <property type="match status" value="1"/>
</dbReference>
<evidence type="ECO:0000256" key="19">
    <source>
        <dbReference type="PIRNR" id="PIRNR017184"/>
    </source>
</evidence>
<accession>A0A097ATA9</accession>
<evidence type="ECO:0000256" key="7">
    <source>
        <dbReference type="ARBA" id="ARBA00022840"/>
    </source>
</evidence>
<dbReference type="InterPro" id="IPR036652">
    <property type="entry name" value="YjeF_N_dom_sf"/>
</dbReference>
<keyword evidence="12 17" id="KW-0456">Lyase</keyword>
<protein>
    <recommendedName>
        <fullName evidence="19">Bifunctional NAD(P)H-hydrate repair enzyme</fullName>
    </recommendedName>
    <alternativeName>
        <fullName evidence="19">Nicotinamide nucleotide repair protein</fullName>
    </alternativeName>
    <domain>
        <recommendedName>
            <fullName evidence="19">ADP-dependent (S)-NAD(P)H-hydrate dehydratase</fullName>
            <ecNumber evidence="19">4.2.1.136</ecNumber>
        </recommendedName>
        <alternativeName>
            <fullName evidence="19">ADP-dependent NAD(P)HX dehydratase</fullName>
        </alternativeName>
    </domain>
    <domain>
        <recommendedName>
            <fullName evidence="19">NAD(P)H-hydrate epimerase</fullName>
            <ecNumber evidence="19">5.1.99.6</ecNumber>
        </recommendedName>
    </domain>
</protein>
<dbReference type="GO" id="GO:0005524">
    <property type="term" value="F:ATP binding"/>
    <property type="evidence" value="ECO:0007669"/>
    <property type="project" value="UniProtKB-UniRule"/>
</dbReference>
<feature type="binding site" evidence="18">
    <location>
        <begin position="135"/>
        <end position="141"/>
    </location>
    <ligand>
        <name>(6S)-NADPHX</name>
        <dbReference type="ChEBI" id="CHEBI:64076"/>
    </ligand>
</feature>
<dbReference type="CDD" id="cd01171">
    <property type="entry name" value="YXKO-related"/>
    <property type="match status" value="1"/>
</dbReference>
<dbReference type="Pfam" id="PF03853">
    <property type="entry name" value="YjeF_N"/>
    <property type="match status" value="1"/>
</dbReference>
<keyword evidence="13" id="KW-0511">Multifunctional enzyme</keyword>
<dbReference type="KEGG" id="tki:TKV_c18940"/>
<evidence type="ECO:0000256" key="17">
    <source>
        <dbReference type="HAMAP-Rule" id="MF_01965"/>
    </source>
</evidence>
<feature type="binding site" evidence="17">
    <location>
        <begin position="420"/>
        <end position="424"/>
    </location>
    <ligand>
        <name>AMP</name>
        <dbReference type="ChEBI" id="CHEBI:456215"/>
    </ligand>
</feature>
<sequence>MIVLTSKQMREVEQKAIEKIGIPSICLMENAGREVAIEVKKLLEEHDLKSVVIIAGKGNNGGDGYVLARNLYNWGIDVKVFLTANPALITGDAKRNLDAILNMGIYVAEITQRKHLKFLEKIIKDSDLIVDAIYGIGLRGEITGIYREVIEMINQSNKVVVSIDIPSGLNADTGRVEGCAVKAHKTVTMQFLKPGLLLYPGVDYAGEVSVADIGISHKLAEEVGYNYSLVGLEDVKLQKRYGDTHKGDYGKALIMAGSKNMTGAAHMCAKSAIKTGCGLVKLAVPQTIQQVLQSDLYEVITYGVEDENGIFSYKALDQLLKLIDESEVIAIGPGMTHNEDISRLVCEIVKNVDKPMVLDADALNALVGSLDVIKNKNVILTPHYGEMARLTGLKISEIKDNIFEVVKDFCEKYKVTLVLKGSKTIIGSKDGRIYINNTGNPGMATAGSGDVLTGMITAFLAQGFDAINAAVYGVFYHGKAGDIAKEHFGEYSMTATNIIEFISEAFKCGM</sequence>
<gene>
    <name evidence="22" type="primary">nnr</name>
    <name evidence="17" type="synonym">nnrD</name>
    <name evidence="18" type="synonym">nnrE</name>
    <name evidence="22" type="ORF">TKV_c18940</name>
</gene>
<comment type="catalytic activity">
    <reaction evidence="16 17 19">
        <text>(6S)-NADPHX + ADP = AMP + phosphate + NADPH + H(+)</text>
        <dbReference type="Rhea" id="RHEA:32235"/>
        <dbReference type="ChEBI" id="CHEBI:15378"/>
        <dbReference type="ChEBI" id="CHEBI:43474"/>
        <dbReference type="ChEBI" id="CHEBI:57783"/>
        <dbReference type="ChEBI" id="CHEBI:64076"/>
        <dbReference type="ChEBI" id="CHEBI:456215"/>
        <dbReference type="ChEBI" id="CHEBI:456216"/>
        <dbReference type="EC" id="4.2.1.136"/>
    </reaction>
</comment>
<feature type="binding site" evidence="18">
    <location>
        <position position="146"/>
    </location>
    <ligand>
        <name>(6S)-NADPHX</name>
        <dbReference type="ChEBI" id="CHEBI:64076"/>
    </ligand>
</feature>
<feature type="binding site" evidence="17">
    <location>
        <position position="450"/>
    </location>
    <ligand>
        <name>(6S)-NADPHX</name>
        <dbReference type="ChEBI" id="CHEBI:64076"/>
    </ligand>
</feature>
<dbReference type="GO" id="GO:0046872">
    <property type="term" value="F:metal ion binding"/>
    <property type="evidence" value="ECO:0007669"/>
    <property type="project" value="UniProtKB-UniRule"/>
</dbReference>
<dbReference type="eggNOG" id="COG0062">
    <property type="taxonomic scope" value="Bacteria"/>
</dbReference>
<keyword evidence="5 18" id="KW-0479">Metal-binding</keyword>
<dbReference type="NCBIfam" id="TIGR00196">
    <property type="entry name" value="yjeF_cterm"/>
    <property type="match status" value="1"/>
</dbReference>
<dbReference type="InterPro" id="IPR004443">
    <property type="entry name" value="YjeF_N_dom"/>
</dbReference>
<evidence type="ECO:0000256" key="13">
    <source>
        <dbReference type="ARBA" id="ARBA00023268"/>
    </source>
</evidence>
<evidence type="ECO:0000256" key="1">
    <source>
        <dbReference type="ARBA" id="ARBA00000013"/>
    </source>
</evidence>
<keyword evidence="6 17" id="KW-0547">Nucleotide-binding</keyword>
<evidence type="ECO:0000256" key="10">
    <source>
        <dbReference type="ARBA" id="ARBA00023027"/>
    </source>
</evidence>
<feature type="binding site" evidence="17">
    <location>
        <position position="449"/>
    </location>
    <ligand>
        <name>AMP</name>
        <dbReference type="ChEBI" id="CHEBI:456215"/>
    </ligand>
</feature>
<organism evidence="22 23">
    <name type="scientific">Thermoanaerobacter kivui</name>
    <name type="common">Acetogenium kivui</name>
    <dbReference type="NCBI Taxonomy" id="2325"/>
    <lineage>
        <taxon>Bacteria</taxon>
        <taxon>Bacillati</taxon>
        <taxon>Bacillota</taxon>
        <taxon>Clostridia</taxon>
        <taxon>Thermoanaerobacterales</taxon>
        <taxon>Thermoanaerobacteraceae</taxon>
        <taxon>Thermoanaerobacter</taxon>
    </lineage>
</organism>
<evidence type="ECO:0000256" key="11">
    <source>
        <dbReference type="ARBA" id="ARBA00023235"/>
    </source>
</evidence>
<dbReference type="InterPro" id="IPR030677">
    <property type="entry name" value="Nnr"/>
</dbReference>
<evidence type="ECO:0000256" key="14">
    <source>
        <dbReference type="ARBA" id="ARBA00025153"/>
    </source>
</evidence>
<dbReference type="EC" id="4.2.1.136" evidence="19"/>
<evidence type="ECO:0000313" key="22">
    <source>
        <dbReference type="EMBL" id="AIS53043.1"/>
    </source>
</evidence>
<dbReference type="InterPro" id="IPR017953">
    <property type="entry name" value="Carbohydrate_kinase_pred_CS"/>
</dbReference>
<comment type="catalytic activity">
    <reaction evidence="1 18 19">
        <text>(6R)-NADHX = (6S)-NADHX</text>
        <dbReference type="Rhea" id="RHEA:32215"/>
        <dbReference type="ChEBI" id="CHEBI:64074"/>
        <dbReference type="ChEBI" id="CHEBI:64075"/>
        <dbReference type="EC" id="5.1.99.6"/>
    </reaction>
</comment>
<feature type="binding site" evidence="17">
    <location>
        <position position="383"/>
    </location>
    <ligand>
        <name>(6S)-NADPHX</name>
        <dbReference type="ChEBI" id="CHEBI:64076"/>
    </ligand>
</feature>
<feature type="binding site" evidence="18">
    <location>
        <position position="164"/>
    </location>
    <ligand>
        <name>(6S)-NADPHX</name>
        <dbReference type="ChEBI" id="CHEBI:64076"/>
    </ligand>
</feature>
<evidence type="ECO:0000256" key="2">
    <source>
        <dbReference type="ARBA" id="ARBA00000909"/>
    </source>
</evidence>
<comment type="function">
    <text evidence="17">Catalyzes the dehydration of the S-form of NAD(P)HX at the expense of ADP, which is converted to AMP. Together with NAD(P)HX epimerase, which catalyzes the epimerization of the S- and R-forms, the enzyme allows the repair of both epimers of NAD(P)HX, a damaged form of NAD(P)H that is a result of enzymatic or heat-dependent hydration.</text>
</comment>
<evidence type="ECO:0000256" key="3">
    <source>
        <dbReference type="ARBA" id="ARBA00006001"/>
    </source>
</evidence>
<feature type="binding site" evidence="17">
    <location>
        <position position="264"/>
    </location>
    <ligand>
        <name>(6S)-NADPHX</name>
        <dbReference type="ChEBI" id="CHEBI:64076"/>
    </ligand>
</feature>
<comment type="subunit">
    <text evidence="17">Homotetramer.</text>
</comment>
<comment type="catalytic activity">
    <reaction evidence="15 17 19">
        <text>(6S)-NADHX + ADP = AMP + phosphate + NADH + H(+)</text>
        <dbReference type="Rhea" id="RHEA:32223"/>
        <dbReference type="ChEBI" id="CHEBI:15378"/>
        <dbReference type="ChEBI" id="CHEBI:43474"/>
        <dbReference type="ChEBI" id="CHEBI:57945"/>
        <dbReference type="ChEBI" id="CHEBI:64074"/>
        <dbReference type="ChEBI" id="CHEBI:456215"/>
        <dbReference type="ChEBI" id="CHEBI:456216"/>
        <dbReference type="EC" id="4.2.1.136"/>
    </reaction>
</comment>
<dbReference type="OrthoDB" id="9806925at2"/>
<dbReference type="HAMAP" id="MF_01966">
    <property type="entry name" value="NADHX_epimerase"/>
    <property type="match status" value="1"/>
</dbReference>
<dbReference type="PANTHER" id="PTHR12592:SF0">
    <property type="entry name" value="ATP-DEPENDENT (S)-NAD(P)H-HYDRATE DEHYDRATASE"/>
    <property type="match status" value="1"/>
</dbReference>
<dbReference type="PROSITE" id="PS01050">
    <property type="entry name" value="YJEF_C_2"/>
    <property type="match status" value="1"/>
</dbReference>
<dbReference type="GO" id="GO:0052856">
    <property type="term" value="F:NAD(P)HX epimerase activity"/>
    <property type="evidence" value="ECO:0007669"/>
    <property type="project" value="UniProtKB-UniRule"/>
</dbReference>
<dbReference type="InterPro" id="IPR029056">
    <property type="entry name" value="Ribokinase-like"/>
</dbReference>
<dbReference type="Gene3D" id="3.40.50.10260">
    <property type="entry name" value="YjeF N-terminal domain"/>
    <property type="match status" value="1"/>
</dbReference>
<keyword evidence="23" id="KW-1185">Reference proteome</keyword>
<comment type="cofactor">
    <cofactor evidence="18 19">
        <name>K(+)</name>
        <dbReference type="ChEBI" id="CHEBI:29103"/>
    </cofactor>
    <text evidence="18 19">Binds 1 potassium ion per subunit.</text>
</comment>
<dbReference type="InterPro" id="IPR000631">
    <property type="entry name" value="CARKD"/>
</dbReference>
<dbReference type="SUPFAM" id="SSF53613">
    <property type="entry name" value="Ribokinase-like"/>
    <property type="match status" value="1"/>
</dbReference>
<keyword evidence="10 17" id="KW-0520">NAD</keyword>
<dbReference type="AlphaFoldDB" id="A0A097ATA9"/>
<evidence type="ECO:0000256" key="4">
    <source>
        <dbReference type="ARBA" id="ARBA00009524"/>
    </source>
</evidence>
<name>A0A097ATA9_THEKI</name>
<evidence type="ECO:0000259" key="20">
    <source>
        <dbReference type="PROSITE" id="PS51383"/>
    </source>
</evidence>
<evidence type="ECO:0000256" key="18">
    <source>
        <dbReference type="HAMAP-Rule" id="MF_01966"/>
    </source>
</evidence>
<comment type="similarity">
    <text evidence="3 19">In the N-terminal section; belongs to the NnrE/AIBP family.</text>
</comment>
<feature type="binding site" evidence="18">
    <location>
        <position position="60"/>
    </location>
    <ligand>
        <name>K(+)</name>
        <dbReference type="ChEBI" id="CHEBI:29103"/>
    </ligand>
</feature>
<dbReference type="GO" id="GO:0110051">
    <property type="term" value="P:metabolite repair"/>
    <property type="evidence" value="ECO:0007669"/>
    <property type="project" value="TreeGrafter"/>
</dbReference>
<keyword evidence="7 17" id="KW-0067">ATP-binding</keyword>
<dbReference type="STRING" id="2325.TKV_c18940"/>
<dbReference type="HAMAP" id="MF_01965">
    <property type="entry name" value="NADHX_dehydratase"/>
    <property type="match status" value="1"/>
</dbReference>
<dbReference type="PIRSF" id="PIRSF017184">
    <property type="entry name" value="Nnr"/>
    <property type="match status" value="1"/>
</dbReference>
<dbReference type="Proteomes" id="UP000029669">
    <property type="component" value="Chromosome"/>
</dbReference>
<evidence type="ECO:0000256" key="16">
    <source>
        <dbReference type="ARBA" id="ARBA00049209"/>
    </source>
</evidence>
<reference evidence="23" key="1">
    <citation type="journal article" date="2015" name="Genome Announc.">
        <title>Whole-Genome Sequences of 80 Environmental and Clinical Isolates of Burkholderia pseudomallei.</title>
        <authorList>
            <person name="Johnson S.L."/>
            <person name="Baker A.L."/>
            <person name="Chain P.S."/>
            <person name="Currie B.J."/>
            <person name="Daligault H.E."/>
            <person name="Davenport K.W."/>
            <person name="Davis C.B."/>
            <person name="Inglis T.J."/>
            <person name="Kaestli M."/>
            <person name="Koren S."/>
            <person name="Mayo M."/>
            <person name="Merritt A.J."/>
            <person name="Price E.P."/>
            <person name="Sarovich D.S."/>
            <person name="Warner J."/>
            <person name="Rosovitz M.J."/>
        </authorList>
    </citation>
    <scope>NUCLEOTIDE SEQUENCE [LARGE SCALE GENOMIC DNA]</scope>
    <source>
        <strain evidence="23">DSM 2030</strain>
    </source>
</reference>
<evidence type="ECO:0000256" key="5">
    <source>
        <dbReference type="ARBA" id="ARBA00022723"/>
    </source>
</evidence>
<dbReference type="EC" id="5.1.99.6" evidence="19"/>
<dbReference type="PROSITE" id="PS51385">
    <property type="entry name" value="YJEF_N"/>
    <property type="match status" value="1"/>
</dbReference>
<comment type="catalytic activity">
    <reaction evidence="2 18 19">
        <text>(6R)-NADPHX = (6S)-NADPHX</text>
        <dbReference type="Rhea" id="RHEA:32227"/>
        <dbReference type="ChEBI" id="CHEBI:64076"/>
        <dbReference type="ChEBI" id="CHEBI:64077"/>
        <dbReference type="EC" id="5.1.99.6"/>
    </reaction>
</comment>
<comment type="function">
    <text evidence="18">Catalyzes the epimerization of the S- and R-forms of NAD(P)HX, a damaged form of NAD(P)H that is a result of enzymatic or heat-dependent hydration. This is a prerequisite for the S-specific NAD(P)H-hydrate dehydratase to allow the repair of both epimers of NAD(P)HX.</text>
</comment>
<dbReference type="GO" id="GO:0052855">
    <property type="term" value="F:ADP-dependent NAD(P)H-hydrate dehydratase activity"/>
    <property type="evidence" value="ECO:0007669"/>
    <property type="project" value="UniProtKB-UniRule"/>
</dbReference>
<dbReference type="EMBL" id="CP009170">
    <property type="protein sequence ID" value="AIS53043.1"/>
    <property type="molecule type" value="Genomic_DNA"/>
</dbReference>
<dbReference type="GO" id="GO:0046496">
    <property type="term" value="P:nicotinamide nucleotide metabolic process"/>
    <property type="evidence" value="ECO:0007669"/>
    <property type="project" value="UniProtKB-UniRule"/>
</dbReference>